<dbReference type="AlphaFoldDB" id="A0A6V8LS69"/>
<comment type="similarity">
    <text evidence="1">Belongs to the acyl coenzyme A hydrolase family.</text>
</comment>
<proteinExistence type="inferred from homology"/>
<feature type="domain" description="HotDog ACOT-type" evidence="5">
    <location>
        <begin position="1"/>
        <end position="107"/>
    </location>
</feature>
<dbReference type="InterPro" id="IPR033120">
    <property type="entry name" value="HOTDOG_ACOT"/>
</dbReference>
<dbReference type="EMBL" id="BLTE01000001">
    <property type="protein sequence ID" value="GFK92457.1"/>
    <property type="molecule type" value="Genomic_DNA"/>
</dbReference>
<feature type="compositionally biased region" description="Basic and acidic residues" evidence="4">
    <location>
        <begin position="296"/>
        <end position="316"/>
    </location>
</feature>
<dbReference type="GO" id="GO:0005737">
    <property type="term" value="C:cytoplasm"/>
    <property type="evidence" value="ECO:0007669"/>
    <property type="project" value="TreeGrafter"/>
</dbReference>
<dbReference type="GO" id="GO:0006637">
    <property type="term" value="P:acyl-CoA metabolic process"/>
    <property type="evidence" value="ECO:0007669"/>
    <property type="project" value="TreeGrafter"/>
</dbReference>
<dbReference type="EC" id="3.1.2.-" evidence="6"/>
<dbReference type="GO" id="GO:0052816">
    <property type="term" value="F:long-chain fatty acyl-CoA hydrolase activity"/>
    <property type="evidence" value="ECO:0007669"/>
    <property type="project" value="TreeGrafter"/>
</dbReference>
<dbReference type="Proteomes" id="UP000494245">
    <property type="component" value="Unassembled WGS sequence"/>
</dbReference>
<comment type="caution">
    <text evidence="6">The sequence shown here is derived from an EMBL/GenBank/DDBJ whole genome shotgun (WGS) entry which is preliminary data.</text>
</comment>
<feature type="region of interest" description="Disordered" evidence="4">
    <location>
        <begin position="296"/>
        <end position="326"/>
    </location>
</feature>
<dbReference type="InterPro" id="IPR006683">
    <property type="entry name" value="Thioestr_dom"/>
</dbReference>
<dbReference type="PANTHER" id="PTHR11049">
    <property type="entry name" value="ACYL COENZYME A THIOESTER HYDROLASE"/>
    <property type="match status" value="1"/>
</dbReference>
<dbReference type="PROSITE" id="PS51770">
    <property type="entry name" value="HOTDOG_ACOT"/>
    <property type="match status" value="2"/>
</dbReference>
<dbReference type="InterPro" id="IPR029069">
    <property type="entry name" value="HotDog_dom_sf"/>
</dbReference>
<feature type="region of interest" description="Disordered" evidence="4">
    <location>
        <begin position="136"/>
        <end position="168"/>
    </location>
</feature>
<evidence type="ECO:0000313" key="6">
    <source>
        <dbReference type="EMBL" id="GFK92457.1"/>
    </source>
</evidence>
<dbReference type="SUPFAM" id="SSF54637">
    <property type="entry name" value="Thioesterase/thiol ester dehydrase-isomerase"/>
    <property type="match status" value="2"/>
</dbReference>
<feature type="domain" description="HotDog ACOT-type" evidence="5">
    <location>
        <begin position="164"/>
        <end position="276"/>
    </location>
</feature>
<evidence type="ECO:0000259" key="5">
    <source>
        <dbReference type="PROSITE" id="PS51770"/>
    </source>
</evidence>
<organism evidence="6 7">
    <name type="scientific">Fundidesulfovibrio magnetotacticus</name>
    <dbReference type="NCBI Taxonomy" id="2730080"/>
    <lineage>
        <taxon>Bacteria</taxon>
        <taxon>Pseudomonadati</taxon>
        <taxon>Thermodesulfobacteriota</taxon>
        <taxon>Desulfovibrionia</taxon>
        <taxon>Desulfovibrionales</taxon>
        <taxon>Desulfovibrionaceae</taxon>
        <taxon>Fundidesulfovibrio</taxon>
    </lineage>
</organism>
<evidence type="ECO:0000256" key="4">
    <source>
        <dbReference type="SAM" id="MobiDB-lite"/>
    </source>
</evidence>
<accession>A0A6V8LS69</accession>
<reference evidence="6 7" key="2">
    <citation type="submission" date="2020-05" db="EMBL/GenBank/DDBJ databases">
        <title>Draft genome sequence of Desulfovibrio sp. strainFSS-1.</title>
        <authorList>
            <person name="Shimoshige H."/>
            <person name="Kobayashi H."/>
            <person name="Maekawa T."/>
        </authorList>
    </citation>
    <scope>NUCLEOTIDE SEQUENCE [LARGE SCALE GENOMIC DNA]</scope>
    <source>
        <strain evidence="6 7">SIID29052-01</strain>
    </source>
</reference>
<gene>
    <name evidence="6" type="ORF">NNJEOMEG_00282</name>
</gene>
<keyword evidence="2 3" id="KW-0378">Hydrolase</keyword>
<keyword evidence="7" id="KW-1185">Reference proteome</keyword>
<dbReference type="CDD" id="cd03442">
    <property type="entry name" value="BFIT_BACH"/>
    <property type="match status" value="2"/>
</dbReference>
<name>A0A6V8LS69_9BACT</name>
<dbReference type="InterPro" id="IPR040170">
    <property type="entry name" value="Cytosol_ACT"/>
</dbReference>
<sequence length="326" mass="34926">MPVRVLPQDLGADGRVTPGTVLRGVDLAAAMPAMRHARGRVVTVSLDRMDFFCFPPVGRALLFKCRVNQAGRSSMEVGVRVEAEDLATGEVRHTATAYATFVAMGPDGKPAAVPQLLPETPDEERRVREALERRALRKAERGRTAGEPFPGDIAPPTGPGRSPEASRTDMPVRMMPWHANPAGNVHGGVILLNMDQAAAMAAMRHAGLAVEAVSVQGVSFLAPGRVDEVLTFRACVERARGPLMDVGVEVMAENLVTGESRRAAEAWMVYRGLDAHGAPGDAPALIPGSAQELERWREARRRGEARDAERARERDSQAGAPASPGD</sequence>
<evidence type="ECO:0000256" key="3">
    <source>
        <dbReference type="PROSITE-ProRule" id="PRU01106"/>
    </source>
</evidence>
<evidence type="ECO:0000256" key="2">
    <source>
        <dbReference type="ARBA" id="ARBA00022801"/>
    </source>
</evidence>
<evidence type="ECO:0000313" key="7">
    <source>
        <dbReference type="Proteomes" id="UP000494245"/>
    </source>
</evidence>
<reference evidence="6 7" key="1">
    <citation type="submission" date="2020-04" db="EMBL/GenBank/DDBJ databases">
        <authorList>
            <consortium name="Desulfovibrio sp. FSS-1 genome sequencing consortium"/>
            <person name="Shimoshige H."/>
            <person name="Kobayashi H."/>
            <person name="Maekawa T."/>
        </authorList>
    </citation>
    <scope>NUCLEOTIDE SEQUENCE [LARGE SCALE GENOMIC DNA]</scope>
    <source>
        <strain evidence="6 7">SIID29052-01</strain>
    </source>
</reference>
<protein>
    <submittedName>
        <fullName evidence="6">Putative acyl-CoA thioester hydrolase</fullName>
        <ecNumber evidence="6">3.1.2.-</ecNumber>
    </submittedName>
</protein>
<evidence type="ECO:0000256" key="1">
    <source>
        <dbReference type="ARBA" id="ARBA00010458"/>
    </source>
</evidence>
<dbReference type="Pfam" id="PF03061">
    <property type="entry name" value="4HBT"/>
    <property type="match status" value="2"/>
</dbReference>
<dbReference type="Gene3D" id="3.10.129.10">
    <property type="entry name" value="Hotdog Thioesterase"/>
    <property type="match status" value="2"/>
</dbReference>